<accession>A0ABQ6G3C9</accession>
<evidence type="ECO:0000313" key="3">
    <source>
        <dbReference type="Proteomes" id="UP001344906"/>
    </source>
</evidence>
<dbReference type="InterPro" id="IPR000182">
    <property type="entry name" value="GNAT_dom"/>
</dbReference>
<sequence>MVRRRKGEAMSFLLDPGSYARVRPLFEDATYHLVVMNVLTGVLPGKIYVDDPDNPGTSILLPSNRHRVYVGGAPEPAVLEDVLERNYKRSHEGGYGLLIYYPSDTWRQALEQLLPQQKAFAGQRQFYRLREPSTSWNWSLPENIIAGRIEEAIVEDESLVNRDLLREEICSESPSLEYFFRRNFGFCARDGQQLVAWCLAEYHYQSRYELGIETIEAYQRKGIATYLAAAVIRKAFAEGATEIGWHCWAGNEPSIATAVKLGFEKARDYAAYLC</sequence>
<evidence type="ECO:0000259" key="1">
    <source>
        <dbReference type="PROSITE" id="PS51186"/>
    </source>
</evidence>
<dbReference type="InterPro" id="IPR016181">
    <property type="entry name" value="Acyl_CoA_acyltransferase"/>
</dbReference>
<dbReference type="PROSITE" id="PS51186">
    <property type="entry name" value="GNAT"/>
    <property type="match status" value="1"/>
</dbReference>
<dbReference type="Gene3D" id="3.40.630.110">
    <property type="entry name" value="GNAT acetyltransferase-like"/>
    <property type="match status" value="1"/>
</dbReference>
<dbReference type="PANTHER" id="PTHR31143:SF2">
    <property type="entry name" value="FR47-LIKE DOMAIN-CONTAINING PROTEIN-RELATED"/>
    <property type="match status" value="1"/>
</dbReference>
<evidence type="ECO:0000313" key="2">
    <source>
        <dbReference type="EMBL" id="GLV61048.1"/>
    </source>
</evidence>
<keyword evidence="3" id="KW-1185">Reference proteome</keyword>
<organism evidence="2 3">
    <name type="scientific">Dictyobacter halimunensis</name>
    <dbReference type="NCBI Taxonomy" id="3026934"/>
    <lineage>
        <taxon>Bacteria</taxon>
        <taxon>Bacillati</taxon>
        <taxon>Chloroflexota</taxon>
        <taxon>Ktedonobacteria</taxon>
        <taxon>Ktedonobacterales</taxon>
        <taxon>Dictyobacteraceae</taxon>
        <taxon>Dictyobacter</taxon>
    </lineage>
</organism>
<dbReference type="EMBL" id="BSRI01000002">
    <property type="protein sequence ID" value="GLV61048.1"/>
    <property type="molecule type" value="Genomic_DNA"/>
</dbReference>
<proteinExistence type="predicted"/>
<dbReference type="InterPro" id="IPR042573">
    <property type="entry name" value="GNAT_acetyltra_N"/>
</dbReference>
<protein>
    <recommendedName>
        <fullName evidence="1">N-acetyltransferase domain-containing protein</fullName>
    </recommendedName>
</protein>
<dbReference type="InterPro" id="IPR027365">
    <property type="entry name" value="GNAT_acetyltra_YdfB-like"/>
</dbReference>
<dbReference type="Pfam" id="PF12746">
    <property type="entry name" value="GNAT_acetyltran"/>
    <property type="match status" value="1"/>
</dbReference>
<dbReference type="Gene3D" id="3.40.630.30">
    <property type="match status" value="1"/>
</dbReference>
<name>A0ABQ6G3C9_9CHLR</name>
<gene>
    <name evidence="2" type="ORF">KDH_78650</name>
</gene>
<dbReference type="Proteomes" id="UP001344906">
    <property type="component" value="Unassembled WGS sequence"/>
</dbReference>
<dbReference type="SUPFAM" id="SSF55729">
    <property type="entry name" value="Acyl-CoA N-acyltransferases (Nat)"/>
    <property type="match status" value="1"/>
</dbReference>
<dbReference type="CDD" id="cd04301">
    <property type="entry name" value="NAT_SF"/>
    <property type="match status" value="1"/>
</dbReference>
<comment type="caution">
    <text evidence="2">The sequence shown here is derived from an EMBL/GenBank/DDBJ whole genome shotgun (WGS) entry which is preliminary data.</text>
</comment>
<dbReference type="PANTHER" id="PTHR31143">
    <property type="match status" value="1"/>
</dbReference>
<reference evidence="2 3" key="1">
    <citation type="submission" date="2023-02" db="EMBL/GenBank/DDBJ databases">
        <title>Dictyobacter halimunensis sp. nov., a new member of the class Ktedonobacteria from forest soil in a geothermal area.</title>
        <authorList>
            <person name="Rachmania M.K."/>
            <person name="Ningsih F."/>
            <person name="Sakai Y."/>
            <person name="Yabe S."/>
            <person name="Yokota A."/>
            <person name="Sjamsuridzal W."/>
        </authorList>
    </citation>
    <scope>NUCLEOTIDE SEQUENCE [LARGE SCALE GENOMIC DNA]</scope>
    <source>
        <strain evidence="2 3">S3.2.2.5</strain>
    </source>
</reference>
<feature type="domain" description="N-acetyltransferase" evidence="1">
    <location>
        <begin position="147"/>
        <end position="274"/>
    </location>
</feature>